<dbReference type="PROSITE" id="PS00211">
    <property type="entry name" value="ABC_TRANSPORTER_1"/>
    <property type="match status" value="1"/>
</dbReference>
<organism evidence="7 8">
    <name type="scientific">Sulfidibacter corallicola</name>
    <dbReference type="NCBI Taxonomy" id="2818388"/>
    <lineage>
        <taxon>Bacteria</taxon>
        <taxon>Pseudomonadati</taxon>
        <taxon>Acidobacteriota</taxon>
        <taxon>Holophagae</taxon>
        <taxon>Acanthopleuribacterales</taxon>
        <taxon>Acanthopleuribacteraceae</taxon>
        <taxon>Sulfidibacter</taxon>
    </lineage>
</organism>
<dbReference type="SMART" id="SM00382">
    <property type="entry name" value="AAA"/>
    <property type="match status" value="1"/>
</dbReference>
<dbReference type="InterPro" id="IPR050763">
    <property type="entry name" value="ABC_transporter_ATP-binding"/>
</dbReference>
<dbReference type="Gene3D" id="3.40.50.300">
    <property type="entry name" value="P-loop containing nucleotide triphosphate hydrolases"/>
    <property type="match status" value="1"/>
</dbReference>
<dbReference type="RefSeq" id="WP_237377237.1">
    <property type="nucleotide sequence ID" value="NZ_CP071793.1"/>
</dbReference>
<dbReference type="PANTHER" id="PTHR42711">
    <property type="entry name" value="ABC TRANSPORTER ATP-BINDING PROTEIN"/>
    <property type="match status" value="1"/>
</dbReference>
<keyword evidence="8" id="KW-1185">Reference proteome</keyword>
<evidence type="ECO:0000256" key="2">
    <source>
        <dbReference type="ARBA" id="ARBA00022448"/>
    </source>
</evidence>
<dbReference type="AlphaFoldDB" id="A0A8A4TFT7"/>
<evidence type="ECO:0000256" key="5">
    <source>
        <dbReference type="ARBA" id="ARBA00022840"/>
    </source>
</evidence>
<accession>A0A8A4TFT7</accession>
<gene>
    <name evidence="7" type="ORF">J3U87_18405</name>
</gene>
<keyword evidence="3" id="KW-0536">Nodulation</keyword>
<evidence type="ECO:0000256" key="1">
    <source>
        <dbReference type="ARBA" id="ARBA00005417"/>
    </source>
</evidence>
<evidence type="ECO:0000313" key="8">
    <source>
        <dbReference type="Proteomes" id="UP000663929"/>
    </source>
</evidence>
<proteinExistence type="inferred from homology"/>
<protein>
    <submittedName>
        <fullName evidence="7">ABC transporter ATP-binding protein</fullName>
    </submittedName>
</protein>
<dbReference type="Proteomes" id="UP000663929">
    <property type="component" value="Chromosome"/>
</dbReference>
<evidence type="ECO:0000313" key="7">
    <source>
        <dbReference type="EMBL" id="QTD47568.1"/>
    </source>
</evidence>
<dbReference type="GO" id="GO:0016887">
    <property type="term" value="F:ATP hydrolysis activity"/>
    <property type="evidence" value="ECO:0007669"/>
    <property type="project" value="InterPro"/>
</dbReference>
<name>A0A8A4TFT7_SULCO</name>
<evidence type="ECO:0000259" key="6">
    <source>
        <dbReference type="PROSITE" id="PS50893"/>
    </source>
</evidence>
<comment type="similarity">
    <text evidence="1">Belongs to the ABC transporter superfamily.</text>
</comment>
<dbReference type="PANTHER" id="PTHR42711:SF5">
    <property type="entry name" value="ABC TRANSPORTER ATP-BINDING PROTEIN NATA"/>
    <property type="match status" value="1"/>
</dbReference>
<dbReference type="SUPFAM" id="SSF52540">
    <property type="entry name" value="P-loop containing nucleoside triphosphate hydrolases"/>
    <property type="match status" value="1"/>
</dbReference>
<evidence type="ECO:0000256" key="4">
    <source>
        <dbReference type="ARBA" id="ARBA00022741"/>
    </source>
</evidence>
<keyword evidence="5 7" id="KW-0067">ATP-binding</keyword>
<dbReference type="Pfam" id="PF00005">
    <property type="entry name" value="ABC_tran"/>
    <property type="match status" value="1"/>
</dbReference>
<dbReference type="KEGG" id="scor:J3U87_18405"/>
<dbReference type="GO" id="GO:0005524">
    <property type="term" value="F:ATP binding"/>
    <property type="evidence" value="ECO:0007669"/>
    <property type="project" value="UniProtKB-KW"/>
</dbReference>
<dbReference type="InterPro" id="IPR027417">
    <property type="entry name" value="P-loop_NTPase"/>
</dbReference>
<evidence type="ECO:0000256" key="3">
    <source>
        <dbReference type="ARBA" id="ARBA00022458"/>
    </source>
</evidence>
<dbReference type="InterPro" id="IPR003593">
    <property type="entry name" value="AAA+_ATPase"/>
</dbReference>
<feature type="domain" description="ABC transporter" evidence="6">
    <location>
        <begin position="3"/>
        <end position="233"/>
    </location>
</feature>
<dbReference type="InterPro" id="IPR017871">
    <property type="entry name" value="ABC_transporter-like_CS"/>
</dbReference>
<sequence>MTLEIKDLKKSYKDVAALRSLSFSLSPGRILALLGPNGAGKSTAIKIMTTLVPPDGGQILWEGRDILREPRKIRDLVGYVSQELAMDKVLTAVEFMQFTAGILHLKWRDHRDRALQLLDRLGLKEAQDRQIGKYSGGMKRRLDLATALLHNPRILILDEPTTGLDIEARELIWSLIRDFTKEGGSVILASHDFQEVQQLADEVLILDRGVVSQSGTPQALKEQLGQFVVRLQTREYMTARDQEQAAAVFAGQTGLRVLNHDDTWVALAVQGESAMSEVQGTILSHLEGADLPVFSLNVQHPNMEDVYRFSLRGDS</sequence>
<keyword evidence="2" id="KW-0813">Transport</keyword>
<reference evidence="7" key="1">
    <citation type="submission" date="2021-03" db="EMBL/GenBank/DDBJ databases">
        <title>Acanthopleuribacteraceae sp. M133.</title>
        <authorList>
            <person name="Wang G."/>
        </authorList>
    </citation>
    <scope>NUCLEOTIDE SEQUENCE</scope>
    <source>
        <strain evidence="7">M133</strain>
    </source>
</reference>
<dbReference type="PROSITE" id="PS50893">
    <property type="entry name" value="ABC_TRANSPORTER_2"/>
    <property type="match status" value="1"/>
</dbReference>
<dbReference type="InterPro" id="IPR003439">
    <property type="entry name" value="ABC_transporter-like_ATP-bd"/>
</dbReference>
<dbReference type="EMBL" id="CP071793">
    <property type="protein sequence ID" value="QTD47568.1"/>
    <property type="molecule type" value="Genomic_DNA"/>
</dbReference>
<keyword evidence="4" id="KW-0547">Nucleotide-binding</keyword>